<accession>A0A1X0QPN9</accession>
<organism evidence="1">
    <name type="scientific">Rhizopus microsporus var. microsporus</name>
    <dbReference type="NCBI Taxonomy" id="86635"/>
    <lineage>
        <taxon>Eukaryota</taxon>
        <taxon>Fungi</taxon>
        <taxon>Fungi incertae sedis</taxon>
        <taxon>Mucoromycota</taxon>
        <taxon>Mucoromycotina</taxon>
        <taxon>Mucoromycetes</taxon>
        <taxon>Mucorales</taxon>
        <taxon>Mucorineae</taxon>
        <taxon>Rhizopodaceae</taxon>
        <taxon>Rhizopus</taxon>
    </lineage>
</organism>
<sequence>MFTTYIKNVQELSYKKHNEQKESTKLWLKDLQQQRGYFTYIAQGFEQSYTFGFVSPWQR</sequence>
<protein>
    <submittedName>
        <fullName evidence="1">Uncharacterized protein</fullName>
    </submittedName>
</protein>
<gene>
    <name evidence="1" type="ORF">BCV72DRAFT_235845</name>
</gene>
<reference evidence="1" key="1">
    <citation type="journal article" date="2016" name="Proc. Natl. Acad. Sci. U.S.A.">
        <title>Lipid metabolic changes in an early divergent fungus govern the establishment of a mutualistic symbiosis with endobacteria.</title>
        <authorList>
            <person name="Lastovetsky O.A."/>
            <person name="Gaspar M.L."/>
            <person name="Mondo S.J."/>
            <person name="LaButti K.M."/>
            <person name="Sandor L."/>
            <person name="Grigoriev I.V."/>
            <person name="Henry S.A."/>
            <person name="Pawlowska T.E."/>
        </authorList>
    </citation>
    <scope>NUCLEOTIDE SEQUENCE [LARGE SCALE GENOMIC DNA]</scope>
    <source>
        <strain evidence="1">ATCC 52814</strain>
    </source>
</reference>
<dbReference type="Proteomes" id="UP000242414">
    <property type="component" value="Unassembled WGS sequence"/>
</dbReference>
<dbReference type="EMBL" id="KV922104">
    <property type="protein sequence ID" value="ORE01720.1"/>
    <property type="molecule type" value="Genomic_DNA"/>
</dbReference>
<dbReference type="AlphaFoldDB" id="A0A1X0QPN9"/>
<evidence type="ECO:0000313" key="1">
    <source>
        <dbReference type="EMBL" id="ORE01720.1"/>
    </source>
</evidence>
<dbReference type="VEuPathDB" id="FungiDB:BCV72DRAFT_235845"/>
<name>A0A1X0QPN9_RHIZD</name>
<proteinExistence type="predicted"/>